<gene>
    <name evidence="15" type="ORF">GPM918_LOCUS42884</name>
    <name evidence="14" type="ORF">OVA965_LOCUS34110</name>
    <name evidence="17" type="ORF">SRO942_LOCUS44227</name>
    <name evidence="16" type="ORF">TMI583_LOCUS35019</name>
</gene>
<keyword evidence="5" id="KW-1133">Transmembrane helix</keyword>
<dbReference type="OrthoDB" id="197419at2759"/>
<evidence type="ECO:0000313" key="16">
    <source>
        <dbReference type="EMBL" id="CAF4230520.1"/>
    </source>
</evidence>
<dbReference type="GO" id="GO:0005737">
    <property type="term" value="C:cytoplasm"/>
    <property type="evidence" value="ECO:0007669"/>
    <property type="project" value="UniProtKB-ARBA"/>
</dbReference>
<dbReference type="PANTHER" id="PTHR42758">
    <property type="entry name" value="PHOSPHATIDYLGLYCEROL PHOSPHOLIPASE C"/>
    <property type="match status" value="1"/>
</dbReference>
<name>A0A816B892_9BILA</name>
<dbReference type="InterPro" id="IPR052271">
    <property type="entry name" value="GDPD-Related"/>
</dbReference>
<evidence type="ECO:0000256" key="6">
    <source>
        <dbReference type="ARBA" id="ARBA00023098"/>
    </source>
</evidence>
<dbReference type="EMBL" id="CAJNOQ010037318">
    <property type="protein sequence ID" value="CAF1608005.1"/>
    <property type="molecule type" value="Genomic_DNA"/>
</dbReference>
<evidence type="ECO:0000313" key="18">
    <source>
        <dbReference type="Proteomes" id="UP000663829"/>
    </source>
</evidence>
<dbReference type="EMBL" id="CAJNOK010028309">
    <property type="protein sequence ID" value="CAF1432724.1"/>
    <property type="molecule type" value="Genomic_DNA"/>
</dbReference>
<reference evidence="15" key="1">
    <citation type="submission" date="2021-02" db="EMBL/GenBank/DDBJ databases">
        <authorList>
            <person name="Nowell W R."/>
        </authorList>
    </citation>
    <scope>NUCLEOTIDE SEQUENCE</scope>
</reference>
<evidence type="ECO:0000256" key="9">
    <source>
        <dbReference type="ARBA" id="ARBA00047392"/>
    </source>
</evidence>
<evidence type="ECO:0000259" key="13">
    <source>
        <dbReference type="PROSITE" id="PS51704"/>
    </source>
</evidence>
<keyword evidence="4" id="KW-0378">Hydrolase</keyword>
<evidence type="ECO:0000313" key="15">
    <source>
        <dbReference type="EMBL" id="CAF1608005.1"/>
    </source>
</evidence>
<evidence type="ECO:0000256" key="10">
    <source>
        <dbReference type="ARBA" id="ARBA00047538"/>
    </source>
</evidence>
<comment type="catalytic activity">
    <reaction evidence="9">
        <text>N-(5Z,8Z,11Z,14Z-eicosatetraenoyl)-1-(9Z-octadecenoyl)-sn-glycero-3-phosphoethanolamine + H2O = N-(5Z,8Z,11Z,14Z-eicosatetraenoyl)-ethanolamine + 1-(9Z-octadecenoyl)-sn-glycero-3-phosphate + H(+)</text>
        <dbReference type="Rhea" id="RHEA:45544"/>
        <dbReference type="ChEBI" id="CHEBI:2700"/>
        <dbReference type="ChEBI" id="CHEBI:15377"/>
        <dbReference type="ChEBI" id="CHEBI:15378"/>
        <dbReference type="ChEBI" id="CHEBI:74544"/>
        <dbReference type="ChEBI" id="CHEBI:85223"/>
    </reaction>
    <physiologicalReaction direction="left-to-right" evidence="9">
        <dbReference type="Rhea" id="RHEA:45545"/>
    </physiologicalReaction>
</comment>
<accession>A0A816B892</accession>
<evidence type="ECO:0000256" key="8">
    <source>
        <dbReference type="ARBA" id="ARBA00036083"/>
    </source>
</evidence>
<dbReference type="Proteomes" id="UP000681722">
    <property type="component" value="Unassembled WGS sequence"/>
</dbReference>
<evidence type="ECO:0000256" key="7">
    <source>
        <dbReference type="ARBA" id="ARBA00023136"/>
    </source>
</evidence>
<evidence type="ECO:0000256" key="3">
    <source>
        <dbReference type="ARBA" id="ARBA00022692"/>
    </source>
</evidence>
<comment type="subcellular location">
    <subcellularLocation>
        <location evidence="1">Membrane</location>
    </subcellularLocation>
</comment>
<dbReference type="GO" id="GO:0016020">
    <property type="term" value="C:membrane"/>
    <property type="evidence" value="ECO:0007669"/>
    <property type="project" value="UniProtKB-SubCell"/>
</dbReference>
<dbReference type="GO" id="GO:0046475">
    <property type="term" value="P:glycerophospholipid catabolic process"/>
    <property type="evidence" value="ECO:0007669"/>
    <property type="project" value="TreeGrafter"/>
</dbReference>
<evidence type="ECO:0000313" key="17">
    <source>
        <dbReference type="EMBL" id="CAF4488981.1"/>
    </source>
</evidence>
<evidence type="ECO:0000256" key="5">
    <source>
        <dbReference type="ARBA" id="ARBA00022989"/>
    </source>
</evidence>
<evidence type="ECO:0000256" key="1">
    <source>
        <dbReference type="ARBA" id="ARBA00004370"/>
    </source>
</evidence>
<dbReference type="GO" id="GO:0008081">
    <property type="term" value="F:phosphoric diester hydrolase activity"/>
    <property type="evidence" value="ECO:0007669"/>
    <property type="project" value="InterPro"/>
</dbReference>
<sequence length="161" mass="18128">MLQQDTITSQAINIGTFFLLLSPLFLVLKPIIVVSFIVLPPISLWILYNYLRLPCAQGHLKFDNIIIAHRGGRPLLLDSVIDDSDFPENTLAAYKWASKCQGAQAIELDVWLSKDHVAVVVHDSHLADTLISCQGRSKTVESRITRRSVRERLPMLVKILI</sequence>
<evidence type="ECO:0000313" key="14">
    <source>
        <dbReference type="EMBL" id="CAF1432724.1"/>
    </source>
</evidence>
<dbReference type="InterPro" id="IPR030395">
    <property type="entry name" value="GP_PDE_dom"/>
</dbReference>
<dbReference type="EMBL" id="CAJOBA010050095">
    <property type="protein sequence ID" value="CAF4230520.1"/>
    <property type="molecule type" value="Genomic_DNA"/>
</dbReference>
<feature type="domain" description="GP-PDE" evidence="13">
    <location>
        <begin position="64"/>
        <end position="161"/>
    </location>
</feature>
<dbReference type="PANTHER" id="PTHR42758:SF2">
    <property type="entry name" value="PHOSPHATIDYLGLYCEROL PHOSPHOLIPASE C"/>
    <property type="match status" value="1"/>
</dbReference>
<dbReference type="InterPro" id="IPR017946">
    <property type="entry name" value="PLC-like_Pdiesterase_TIM-brl"/>
</dbReference>
<dbReference type="Pfam" id="PF03009">
    <property type="entry name" value="GDPD"/>
    <property type="match status" value="1"/>
</dbReference>
<dbReference type="Proteomes" id="UP000682733">
    <property type="component" value="Unassembled WGS sequence"/>
</dbReference>
<comment type="caution">
    <text evidence="15">The sequence shown here is derived from an EMBL/GenBank/DDBJ whole genome shotgun (WGS) entry which is preliminary data.</text>
</comment>
<keyword evidence="7" id="KW-0472">Membrane</keyword>
<comment type="similarity">
    <text evidence="2">Belongs to the glycerophosphoryl diester phosphodiesterase family.</text>
</comment>
<dbReference type="AlphaFoldDB" id="A0A816B892"/>
<dbReference type="Gene3D" id="3.20.20.190">
    <property type="entry name" value="Phosphatidylinositol (PI) phosphodiesterase"/>
    <property type="match status" value="1"/>
</dbReference>
<comment type="catalytic activity">
    <reaction evidence="12">
        <text>N,1-di-(9Z-octadecenoyl)-sn-glycero-3-phosphoethanolamine + H2O = N-(9Z-octadecenoyl) ethanolamine + 1-(9Z-octadecenoyl)-sn-glycero-3-phosphate + H(+)</text>
        <dbReference type="Rhea" id="RHEA:56460"/>
        <dbReference type="ChEBI" id="CHEBI:15377"/>
        <dbReference type="ChEBI" id="CHEBI:15378"/>
        <dbReference type="ChEBI" id="CHEBI:71466"/>
        <dbReference type="ChEBI" id="CHEBI:74544"/>
        <dbReference type="ChEBI" id="CHEBI:85222"/>
    </reaction>
    <physiologicalReaction direction="left-to-right" evidence="12">
        <dbReference type="Rhea" id="RHEA:56461"/>
    </physiologicalReaction>
</comment>
<evidence type="ECO:0000256" key="12">
    <source>
        <dbReference type="ARBA" id="ARBA00048947"/>
    </source>
</evidence>
<proteinExistence type="inferred from homology"/>
<keyword evidence="3" id="KW-0812">Transmembrane</keyword>
<dbReference type="Proteomes" id="UP000677228">
    <property type="component" value="Unassembled WGS sequence"/>
</dbReference>
<dbReference type="PROSITE" id="PS51704">
    <property type="entry name" value="GP_PDE"/>
    <property type="match status" value="1"/>
</dbReference>
<evidence type="ECO:0000256" key="2">
    <source>
        <dbReference type="ARBA" id="ARBA00007277"/>
    </source>
</evidence>
<dbReference type="SUPFAM" id="SSF51695">
    <property type="entry name" value="PLC-like phosphodiesterases"/>
    <property type="match status" value="1"/>
</dbReference>
<protein>
    <recommendedName>
        <fullName evidence="13">GP-PDE domain-containing protein</fullName>
    </recommendedName>
</protein>
<keyword evidence="6" id="KW-0443">Lipid metabolism</keyword>
<dbReference type="Proteomes" id="UP000663829">
    <property type="component" value="Unassembled WGS sequence"/>
</dbReference>
<comment type="catalytic activity">
    <reaction evidence="11">
        <text>1-O-(1Z-octadecenyl)-sn-glycero-3-phospho-N-hexadecanoyl-ethanolamine + H2O = 1-O-(1Z-octadecenyl)-sn-glycero-3-phosphate + N-hexadecanoylethanolamine + H(+)</text>
        <dbReference type="Rhea" id="RHEA:53184"/>
        <dbReference type="ChEBI" id="CHEBI:15377"/>
        <dbReference type="ChEBI" id="CHEBI:15378"/>
        <dbReference type="ChEBI" id="CHEBI:71464"/>
        <dbReference type="ChEBI" id="CHEBI:137009"/>
        <dbReference type="ChEBI" id="CHEBI:137017"/>
    </reaction>
    <physiologicalReaction direction="left-to-right" evidence="11">
        <dbReference type="Rhea" id="RHEA:53185"/>
    </physiologicalReaction>
</comment>
<comment type="catalytic activity">
    <reaction evidence="8">
        <text>1-O-hexadecyl-sn-glycero-3-phosphocholine + H2O = 1-O-hexadecyl-sn-glycero-3-phosphate + choline + H(+)</text>
        <dbReference type="Rhea" id="RHEA:41143"/>
        <dbReference type="ChEBI" id="CHEBI:15354"/>
        <dbReference type="ChEBI" id="CHEBI:15377"/>
        <dbReference type="ChEBI" id="CHEBI:15378"/>
        <dbReference type="ChEBI" id="CHEBI:64496"/>
        <dbReference type="ChEBI" id="CHEBI:77580"/>
    </reaction>
    <physiologicalReaction direction="left-to-right" evidence="8">
        <dbReference type="Rhea" id="RHEA:41144"/>
    </physiologicalReaction>
</comment>
<dbReference type="EMBL" id="CAJOBC010103948">
    <property type="protein sequence ID" value="CAF4488981.1"/>
    <property type="molecule type" value="Genomic_DNA"/>
</dbReference>
<evidence type="ECO:0000256" key="11">
    <source>
        <dbReference type="ARBA" id="ARBA00048580"/>
    </source>
</evidence>
<evidence type="ECO:0000256" key="4">
    <source>
        <dbReference type="ARBA" id="ARBA00022801"/>
    </source>
</evidence>
<organism evidence="15 18">
    <name type="scientific">Didymodactylos carnosus</name>
    <dbReference type="NCBI Taxonomy" id="1234261"/>
    <lineage>
        <taxon>Eukaryota</taxon>
        <taxon>Metazoa</taxon>
        <taxon>Spiralia</taxon>
        <taxon>Gnathifera</taxon>
        <taxon>Rotifera</taxon>
        <taxon>Eurotatoria</taxon>
        <taxon>Bdelloidea</taxon>
        <taxon>Philodinida</taxon>
        <taxon>Philodinidae</taxon>
        <taxon>Didymodactylos</taxon>
    </lineage>
</organism>
<keyword evidence="18" id="KW-1185">Reference proteome</keyword>
<comment type="catalytic activity">
    <reaction evidence="10">
        <text>N-hexadecanoyl-1-(9Z-octadecenoyl)-sn-glycero-3-phosphoethanolamine + H2O = N-hexadecanoylethanolamine + 1-(9Z-octadecenoyl)-sn-glycero-3-phosphate + H(+)</text>
        <dbReference type="Rhea" id="RHEA:53168"/>
        <dbReference type="ChEBI" id="CHEBI:15377"/>
        <dbReference type="ChEBI" id="CHEBI:15378"/>
        <dbReference type="ChEBI" id="CHEBI:71464"/>
        <dbReference type="ChEBI" id="CHEBI:74544"/>
        <dbReference type="ChEBI" id="CHEBI:85217"/>
    </reaction>
    <physiologicalReaction direction="left-to-right" evidence="10">
        <dbReference type="Rhea" id="RHEA:53169"/>
    </physiologicalReaction>
</comment>